<protein>
    <submittedName>
        <fullName evidence="8">RNA polymerase subunit sigma-70</fullName>
    </submittedName>
</protein>
<reference evidence="8 9" key="1">
    <citation type="submission" date="2017-01" db="EMBL/GenBank/DDBJ databases">
        <title>Draft sequence of Acidihalobacter ferrooxidans strain DSM 14175 (strain V8).</title>
        <authorList>
            <person name="Khaleque H.N."/>
            <person name="Ramsay J.P."/>
            <person name="Murphy R.J.T."/>
            <person name="Kaksonen A.H."/>
            <person name="Boxall N.J."/>
            <person name="Watkin E.L.J."/>
        </authorList>
    </citation>
    <scope>NUCLEOTIDE SEQUENCE [LARGE SCALE GENOMIC DNA]</scope>
    <source>
        <strain evidence="8 9">V8</strain>
    </source>
</reference>
<dbReference type="InterPro" id="IPR013325">
    <property type="entry name" value="RNA_pol_sigma_r2"/>
</dbReference>
<dbReference type="InterPro" id="IPR013324">
    <property type="entry name" value="RNA_pol_sigma_r3/r4-like"/>
</dbReference>
<dbReference type="EMBL" id="CP019434">
    <property type="protein sequence ID" value="APZ44722.1"/>
    <property type="molecule type" value="Genomic_DNA"/>
</dbReference>
<dbReference type="STRING" id="1765967.BW247_13620"/>
<dbReference type="SUPFAM" id="SSF88946">
    <property type="entry name" value="Sigma2 domain of RNA polymerase sigma factors"/>
    <property type="match status" value="1"/>
</dbReference>
<name>A0A1P8ULL2_9GAMM</name>
<dbReference type="InterPro" id="IPR036388">
    <property type="entry name" value="WH-like_DNA-bd_sf"/>
</dbReference>
<keyword evidence="2" id="KW-0805">Transcription regulation</keyword>
<comment type="similarity">
    <text evidence="1">Belongs to the sigma-70 factor family. ECF subfamily.</text>
</comment>
<dbReference type="InterPro" id="IPR007627">
    <property type="entry name" value="RNA_pol_sigma70_r2"/>
</dbReference>
<dbReference type="InterPro" id="IPR014284">
    <property type="entry name" value="RNA_pol_sigma-70_dom"/>
</dbReference>
<sequence length="181" mass="20473">MVPCALQAWQTYEQELHGFLRKRLHTDHDADTAEDLLHDVFLRLMRQGGKFCEVDNVRAWLFHVARNLLIDHQRRRHPTVELPEELAWEPDDPAPVDSLVACLPRALDCLSPEDRDALIHCDLGGLTQAEYAVAHGLSLPGAKSRVQRARARLRETLVECCGVRFDADTGQVCCRVPPPQP</sequence>
<feature type="domain" description="RNA polymerase sigma-70 region 2" evidence="6">
    <location>
        <begin position="10"/>
        <end position="76"/>
    </location>
</feature>
<dbReference type="Gene3D" id="1.10.10.10">
    <property type="entry name" value="Winged helix-like DNA-binding domain superfamily/Winged helix DNA-binding domain"/>
    <property type="match status" value="1"/>
</dbReference>
<evidence type="ECO:0000256" key="4">
    <source>
        <dbReference type="ARBA" id="ARBA00023125"/>
    </source>
</evidence>
<evidence type="ECO:0000256" key="2">
    <source>
        <dbReference type="ARBA" id="ARBA00023015"/>
    </source>
</evidence>
<keyword evidence="3" id="KW-0731">Sigma factor</keyword>
<evidence type="ECO:0000259" key="6">
    <source>
        <dbReference type="Pfam" id="PF04542"/>
    </source>
</evidence>
<dbReference type="GO" id="GO:0006352">
    <property type="term" value="P:DNA-templated transcription initiation"/>
    <property type="evidence" value="ECO:0007669"/>
    <property type="project" value="InterPro"/>
</dbReference>
<proteinExistence type="inferred from homology"/>
<dbReference type="PANTHER" id="PTHR43133:SF8">
    <property type="entry name" value="RNA POLYMERASE SIGMA FACTOR HI_1459-RELATED"/>
    <property type="match status" value="1"/>
</dbReference>
<gene>
    <name evidence="8" type="ORF">BW247_13620</name>
</gene>
<dbReference type="KEGG" id="afy:BW247_13620"/>
<dbReference type="PANTHER" id="PTHR43133">
    <property type="entry name" value="RNA POLYMERASE ECF-TYPE SIGMA FACTO"/>
    <property type="match status" value="1"/>
</dbReference>
<dbReference type="Pfam" id="PF04542">
    <property type="entry name" value="Sigma70_r2"/>
    <property type="match status" value="1"/>
</dbReference>
<organism evidence="8 9">
    <name type="scientific">Acidihalobacter ferrooxydans</name>
    <dbReference type="NCBI Taxonomy" id="1765967"/>
    <lineage>
        <taxon>Bacteria</taxon>
        <taxon>Pseudomonadati</taxon>
        <taxon>Pseudomonadota</taxon>
        <taxon>Gammaproteobacteria</taxon>
        <taxon>Chromatiales</taxon>
        <taxon>Ectothiorhodospiraceae</taxon>
        <taxon>Acidihalobacter</taxon>
    </lineage>
</organism>
<keyword evidence="9" id="KW-1185">Reference proteome</keyword>
<dbReference type="OrthoDB" id="9784272at2"/>
<dbReference type="SUPFAM" id="SSF88659">
    <property type="entry name" value="Sigma3 and sigma4 domains of RNA polymerase sigma factors"/>
    <property type="match status" value="1"/>
</dbReference>
<feature type="domain" description="RNA polymerase sigma factor 70 region 4 type 2" evidence="7">
    <location>
        <begin position="102"/>
        <end position="153"/>
    </location>
</feature>
<dbReference type="Proteomes" id="UP000243807">
    <property type="component" value="Chromosome"/>
</dbReference>
<evidence type="ECO:0000256" key="5">
    <source>
        <dbReference type="ARBA" id="ARBA00023163"/>
    </source>
</evidence>
<evidence type="ECO:0000313" key="8">
    <source>
        <dbReference type="EMBL" id="APZ44722.1"/>
    </source>
</evidence>
<dbReference type="InterPro" id="IPR013249">
    <property type="entry name" value="RNA_pol_sigma70_r4_t2"/>
</dbReference>
<dbReference type="Pfam" id="PF08281">
    <property type="entry name" value="Sigma70_r4_2"/>
    <property type="match status" value="1"/>
</dbReference>
<dbReference type="NCBIfam" id="TIGR02937">
    <property type="entry name" value="sigma70-ECF"/>
    <property type="match status" value="1"/>
</dbReference>
<evidence type="ECO:0000313" key="9">
    <source>
        <dbReference type="Proteomes" id="UP000243807"/>
    </source>
</evidence>
<evidence type="ECO:0000259" key="7">
    <source>
        <dbReference type="Pfam" id="PF08281"/>
    </source>
</evidence>
<dbReference type="InterPro" id="IPR039425">
    <property type="entry name" value="RNA_pol_sigma-70-like"/>
</dbReference>
<dbReference type="GO" id="GO:0016987">
    <property type="term" value="F:sigma factor activity"/>
    <property type="evidence" value="ECO:0007669"/>
    <property type="project" value="UniProtKB-KW"/>
</dbReference>
<evidence type="ECO:0000256" key="1">
    <source>
        <dbReference type="ARBA" id="ARBA00010641"/>
    </source>
</evidence>
<dbReference type="Gene3D" id="1.10.1740.10">
    <property type="match status" value="1"/>
</dbReference>
<keyword evidence="4" id="KW-0238">DNA-binding</keyword>
<keyword evidence="5" id="KW-0804">Transcription</keyword>
<accession>A0A1P8ULL2</accession>
<evidence type="ECO:0000256" key="3">
    <source>
        <dbReference type="ARBA" id="ARBA00023082"/>
    </source>
</evidence>
<dbReference type="AlphaFoldDB" id="A0A1P8ULL2"/>
<dbReference type="GO" id="GO:0003677">
    <property type="term" value="F:DNA binding"/>
    <property type="evidence" value="ECO:0007669"/>
    <property type="project" value="UniProtKB-KW"/>
</dbReference>